<evidence type="ECO:0000313" key="7">
    <source>
        <dbReference type="EMBL" id="OAY23530.1"/>
    </source>
</evidence>
<evidence type="ECO:0000256" key="3">
    <source>
        <dbReference type="ARBA" id="ARBA00023157"/>
    </source>
</evidence>
<dbReference type="Proteomes" id="UP000091857">
    <property type="component" value="Chromosome 18"/>
</dbReference>
<feature type="domain" description="Phytocyanin" evidence="6">
    <location>
        <begin position="85"/>
        <end position="181"/>
    </location>
</feature>
<dbReference type="GO" id="GO:0009055">
    <property type="term" value="F:electron transfer activity"/>
    <property type="evidence" value="ECO:0007669"/>
    <property type="project" value="InterPro"/>
</dbReference>
<dbReference type="Gramene" id="Manes.18G085600.1.v8.1">
    <property type="protein sequence ID" value="Manes.18G085600.1.v8.1.CDS"/>
    <property type="gene ID" value="Manes.18G085600.v8.1"/>
</dbReference>
<dbReference type="InterPro" id="IPR003245">
    <property type="entry name" value="Phytocyanin_dom"/>
</dbReference>
<dbReference type="AlphaFoldDB" id="A0A2C9U1K5"/>
<dbReference type="SUPFAM" id="SSF49503">
    <property type="entry name" value="Cupredoxins"/>
    <property type="match status" value="1"/>
</dbReference>
<evidence type="ECO:0000256" key="2">
    <source>
        <dbReference type="ARBA" id="ARBA00023008"/>
    </source>
</evidence>
<dbReference type="PANTHER" id="PTHR33021">
    <property type="entry name" value="BLUE COPPER PROTEIN"/>
    <property type="match status" value="1"/>
</dbReference>
<keyword evidence="2" id="KW-0186">Copper</keyword>
<keyword evidence="8" id="KW-1185">Reference proteome</keyword>
<keyword evidence="1" id="KW-0479">Metal-binding</keyword>
<evidence type="ECO:0000256" key="4">
    <source>
        <dbReference type="ARBA" id="ARBA00071970"/>
    </source>
</evidence>
<protein>
    <recommendedName>
        <fullName evidence="4">Basic blue protein</fullName>
    </recommendedName>
    <alternativeName>
        <fullName evidence="5">Plantacyanin</fullName>
    </alternativeName>
</protein>
<evidence type="ECO:0000259" key="6">
    <source>
        <dbReference type="PROSITE" id="PS51485"/>
    </source>
</evidence>
<dbReference type="InterPro" id="IPR008972">
    <property type="entry name" value="Cupredoxin"/>
</dbReference>
<gene>
    <name evidence="7" type="ORF">MANES_18G085600v8</name>
</gene>
<keyword evidence="3" id="KW-1015">Disulfide bond</keyword>
<dbReference type="InterPro" id="IPR039391">
    <property type="entry name" value="Phytocyanin-like"/>
</dbReference>
<evidence type="ECO:0000256" key="5">
    <source>
        <dbReference type="ARBA" id="ARBA00082491"/>
    </source>
</evidence>
<dbReference type="FunFam" id="2.60.40.420:FF:000013">
    <property type="entry name" value="basic blue protein-like"/>
    <property type="match status" value="1"/>
</dbReference>
<dbReference type="Gene3D" id="2.60.40.420">
    <property type="entry name" value="Cupredoxins - blue copper proteins"/>
    <property type="match status" value="1"/>
</dbReference>
<reference evidence="8" key="1">
    <citation type="journal article" date="2016" name="Nat. Biotechnol.">
        <title>Sequencing wild and cultivated cassava and related species reveals extensive interspecific hybridization and genetic diversity.</title>
        <authorList>
            <person name="Bredeson J.V."/>
            <person name="Lyons J.B."/>
            <person name="Prochnik S.E."/>
            <person name="Wu G.A."/>
            <person name="Ha C.M."/>
            <person name="Edsinger-Gonzales E."/>
            <person name="Grimwood J."/>
            <person name="Schmutz J."/>
            <person name="Rabbi I.Y."/>
            <person name="Egesi C."/>
            <person name="Nauluvula P."/>
            <person name="Lebot V."/>
            <person name="Ndunguru J."/>
            <person name="Mkamilo G."/>
            <person name="Bart R.S."/>
            <person name="Setter T.L."/>
            <person name="Gleadow R.M."/>
            <person name="Kulakow P."/>
            <person name="Ferguson M.E."/>
            <person name="Rounsley S."/>
            <person name="Rokhsar D.S."/>
        </authorList>
    </citation>
    <scope>NUCLEOTIDE SEQUENCE [LARGE SCALE GENOMIC DNA]</scope>
    <source>
        <strain evidence="8">cv. AM560-2</strain>
    </source>
</reference>
<dbReference type="PROSITE" id="PS51485">
    <property type="entry name" value="PHYTOCYANIN"/>
    <property type="match status" value="1"/>
</dbReference>
<dbReference type="EMBL" id="CM004404">
    <property type="protein sequence ID" value="OAY23530.1"/>
    <property type="molecule type" value="Genomic_DNA"/>
</dbReference>
<name>A0A2C9U1K5_MANES</name>
<dbReference type="GO" id="GO:0005886">
    <property type="term" value="C:plasma membrane"/>
    <property type="evidence" value="ECO:0000318"/>
    <property type="project" value="GO_Central"/>
</dbReference>
<dbReference type="Pfam" id="PF02298">
    <property type="entry name" value="Cu_bind_like"/>
    <property type="match status" value="1"/>
</dbReference>
<dbReference type="STRING" id="3983.A0A2C9U1K5"/>
<dbReference type="PANTHER" id="PTHR33021:SF424">
    <property type="entry name" value="BASIC BLUE PROTEIN"/>
    <property type="match status" value="1"/>
</dbReference>
<evidence type="ECO:0000313" key="8">
    <source>
        <dbReference type="Proteomes" id="UP000091857"/>
    </source>
</evidence>
<accession>A0A2C9U1K5</accession>
<organism evidence="7 8">
    <name type="scientific">Manihot esculenta</name>
    <name type="common">Cassava</name>
    <name type="synonym">Jatropha manihot</name>
    <dbReference type="NCBI Taxonomy" id="3983"/>
    <lineage>
        <taxon>Eukaryota</taxon>
        <taxon>Viridiplantae</taxon>
        <taxon>Streptophyta</taxon>
        <taxon>Embryophyta</taxon>
        <taxon>Tracheophyta</taxon>
        <taxon>Spermatophyta</taxon>
        <taxon>Magnoliopsida</taxon>
        <taxon>eudicotyledons</taxon>
        <taxon>Gunneridae</taxon>
        <taxon>Pentapetalae</taxon>
        <taxon>rosids</taxon>
        <taxon>fabids</taxon>
        <taxon>Malpighiales</taxon>
        <taxon>Euphorbiaceae</taxon>
        <taxon>Crotonoideae</taxon>
        <taxon>Manihoteae</taxon>
        <taxon>Manihot</taxon>
    </lineage>
</organism>
<dbReference type="CDD" id="cd11013">
    <property type="entry name" value="Plantacyanin"/>
    <property type="match status" value="1"/>
</dbReference>
<dbReference type="InterPro" id="IPR041844">
    <property type="entry name" value="Plantacyanin"/>
</dbReference>
<sequence length="181" mass="19452">MFNNHHLCLVLVPISNRQVPLCECSHSFLCLVFYYKKAPLPSYLLHLSLKAAPTMAQGRGSASPATLTVAALICLVALTHQVHAATYTVGDTGGWTFNVDSWPKGKRFKAGDTLVFNYDATSHNVVAVNKAGYSSCSAPARAKVYKSGKDQIKLVKGQNYFICSVSGHCQSGMKIAINAAA</sequence>
<evidence type="ECO:0000256" key="1">
    <source>
        <dbReference type="ARBA" id="ARBA00022723"/>
    </source>
</evidence>
<proteinExistence type="predicted"/>
<dbReference type="GO" id="GO:0046872">
    <property type="term" value="F:metal ion binding"/>
    <property type="evidence" value="ECO:0007669"/>
    <property type="project" value="UniProtKB-KW"/>
</dbReference>
<comment type="caution">
    <text evidence="7">The sequence shown here is derived from an EMBL/GenBank/DDBJ whole genome shotgun (WGS) entry which is preliminary data.</text>
</comment>